<proteinExistence type="predicted"/>
<gene>
    <name evidence="2" type="ORF">AVEN_117724_1</name>
    <name evidence="1" type="ORF">AVEN_141269_1</name>
</gene>
<sequence>MDAPHACLRGRHGDKTRVRLYNFLKSNMAREQKIAMCRDTKYFSPLVSLLSLKSLPERRLYFHLLDLRDMGCLWRVSTGFVYDPTIDRAGISNKQSRQLPDVSATLEAFDDL</sequence>
<comment type="caution">
    <text evidence="2">The sequence shown here is derived from an EMBL/GenBank/DDBJ whole genome shotgun (WGS) entry which is preliminary data.</text>
</comment>
<organism evidence="2 3">
    <name type="scientific">Araneus ventricosus</name>
    <name type="common">Orbweaver spider</name>
    <name type="synonym">Epeira ventricosa</name>
    <dbReference type="NCBI Taxonomy" id="182803"/>
    <lineage>
        <taxon>Eukaryota</taxon>
        <taxon>Metazoa</taxon>
        <taxon>Ecdysozoa</taxon>
        <taxon>Arthropoda</taxon>
        <taxon>Chelicerata</taxon>
        <taxon>Arachnida</taxon>
        <taxon>Araneae</taxon>
        <taxon>Araneomorphae</taxon>
        <taxon>Entelegynae</taxon>
        <taxon>Araneoidea</taxon>
        <taxon>Araneidae</taxon>
        <taxon>Araneus</taxon>
    </lineage>
</organism>
<keyword evidence="3" id="KW-1185">Reference proteome</keyword>
<name>A0A4Y2P6T8_ARAVE</name>
<dbReference type="AlphaFoldDB" id="A0A4Y2P6T8"/>
<dbReference type="Proteomes" id="UP000499080">
    <property type="component" value="Unassembled WGS sequence"/>
</dbReference>
<protein>
    <submittedName>
        <fullName evidence="2">Uncharacterized protein</fullName>
    </submittedName>
</protein>
<accession>A0A4Y2P6T8</accession>
<reference evidence="2 3" key="1">
    <citation type="journal article" date="2019" name="Sci. Rep.">
        <title>Orb-weaving spider Araneus ventricosus genome elucidates the spidroin gene catalogue.</title>
        <authorList>
            <person name="Kono N."/>
            <person name="Nakamura H."/>
            <person name="Ohtoshi R."/>
            <person name="Moran D.A.P."/>
            <person name="Shinohara A."/>
            <person name="Yoshida Y."/>
            <person name="Fujiwara M."/>
            <person name="Mori M."/>
            <person name="Tomita M."/>
            <person name="Arakawa K."/>
        </authorList>
    </citation>
    <scope>NUCLEOTIDE SEQUENCE [LARGE SCALE GENOMIC DNA]</scope>
</reference>
<evidence type="ECO:0000313" key="3">
    <source>
        <dbReference type="Proteomes" id="UP000499080"/>
    </source>
</evidence>
<dbReference type="EMBL" id="BGPR01010438">
    <property type="protein sequence ID" value="GBN46142.1"/>
    <property type="molecule type" value="Genomic_DNA"/>
</dbReference>
<evidence type="ECO:0000313" key="2">
    <source>
        <dbReference type="EMBL" id="GBN46150.1"/>
    </source>
</evidence>
<evidence type="ECO:0000313" key="1">
    <source>
        <dbReference type="EMBL" id="GBN46142.1"/>
    </source>
</evidence>
<dbReference type="EMBL" id="BGPR01010439">
    <property type="protein sequence ID" value="GBN46150.1"/>
    <property type="molecule type" value="Genomic_DNA"/>
</dbReference>